<dbReference type="EMBL" id="BMHF01000007">
    <property type="protein sequence ID" value="GGA37309.1"/>
    <property type="molecule type" value="Genomic_DNA"/>
</dbReference>
<organism evidence="2 3">
    <name type="scientific">Paenibacillus physcomitrellae</name>
    <dbReference type="NCBI Taxonomy" id="1619311"/>
    <lineage>
        <taxon>Bacteria</taxon>
        <taxon>Bacillati</taxon>
        <taxon>Bacillota</taxon>
        <taxon>Bacilli</taxon>
        <taxon>Bacillales</taxon>
        <taxon>Paenibacillaceae</taxon>
        <taxon>Paenibacillus</taxon>
    </lineage>
</organism>
<feature type="region of interest" description="Disordered" evidence="1">
    <location>
        <begin position="1"/>
        <end position="29"/>
    </location>
</feature>
<dbReference type="PANTHER" id="PTHR33639">
    <property type="entry name" value="THIOL-DISULFIDE OXIDOREDUCTASE DCC"/>
    <property type="match status" value="1"/>
</dbReference>
<evidence type="ECO:0000256" key="1">
    <source>
        <dbReference type="SAM" id="MobiDB-lite"/>
    </source>
</evidence>
<evidence type="ECO:0000313" key="2">
    <source>
        <dbReference type="EMBL" id="GGA37309.1"/>
    </source>
</evidence>
<evidence type="ECO:0000313" key="3">
    <source>
        <dbReference type="Proteomes" id="UP000609323"/>
    </source>
</evidence>
<comment type="caution">
    <text evidence="2">The sequence shown here is derived from an EMBL/GenBank/DDBJ whole genome shotgun (WGS) entry which is preliminary data.</text>
</comment>
<feature type="compositionally biased region" description="Basic and acidic residues" evidence="1">
    <location>
        <begin position="1"/>
        <end position="22"/>
    </location>
</feature>
<dbReference type="Proteomes" id="UP000609323">
    <property type="component" value="Unassembled WGS sequence"/>
</dbReference>
<evidence type="ECO:0008006" key="4">
    <source>
        <dbReference type="Google" id="ProtNLM"/>
    </source>
</evidence>
<name>A0ABQ1G582_9BACL</name>
<sequence length="195" mass="22481">MLTGDQRNENEQSETKWTEGRHGRQVRQGHQGHLVEPDFGEHSIVLVDGVCSLCQGVTRFVIRHDLEGWFLFASLQSETGMKLLKKYGIPMTGRQTPGYNGDQSGSYEKDLSKPQYESVVLIDKGRYYLRSDAALRIAAKLNFPWNLIRFLRIIPKGIRDGLYRYIADHRYRWFGKDETCLVPSPELSDRFLDQG</sequence>
<proteinExistence type="predicted"/>
<dbReference type="InterPro" id="IPR052927">
    <property type="entry name" value="DCC_oxidoreductase"/>
</dbReference>
<dbReference type="InterPro" id="IPR007263">
    <property type="entry name" value="DCC1-like"/>
</dbReference>
<reference evidence="3" key="1">
    <citation type="journal article" date="2019" name="Int. J. Syst. Evol. Microbiol.">
        <title>The Global Catalogue of Microorganisms (GCM) 10K type strain sequencing project: providing services to taxonomists for standard genome sequencing and annotation.</title>
        <authorList>
            <consortium name="The Broad Institute Genomics Platform"/>
            <consortium name="The Broad Institute Genome Sequencing Center for Infectious Disease"/>
            <person name="Wu L."/>
            <person name="Ma J."/>
        </authorList>
    </citation>
    <scope>NUCLEOTIDE SEQUENCE [LARGE SCALE GENOMIC DNA]</scope>
    <source>
        <strain evidence="3">CGMCC 1.15044</strain>
    </source>
</reference>
<dbReference type="Pfam" id="PF04134">
    <property type="entry name" value="DCC1-like"/>
    <property type="match status" value="2"/>
</dbReference>
<protein>
    <recommendedName>
        <fullName evidence="4">Thiol-disulfide oxidoreductase DCC</fullName>
    </recommendedName>
</protein>
<dbReference type="PANTHER" id="PTHR33639:SF2">
    <property type="entry name" value="DUF393 DOMAIN-CONTAINING PROTEIN"/>
    <property type="match status" value="1"/>
</dbReference>
<accession>A0ABQ1G582</accession>
<dbReference type="RefSeq" id="WP_094095683.1">
    <property type="nucleotide sequence ID" value="NZ_BMHF01000007.1"/>
</dbReference>
<keyword evidence="3" id="KW-1185">Reference proteome</keyword>
<gene>
    <name evidence="2" type="primary">yuxK</name>
    <name evidence="2" type="ORF">GCM10010917_23090</name>
</gene>